<evidence type="ECO:0008006" key="4">
    <source>
        <dbReference type="Google" id="ProtNLM"/>
    </source>
</evidence>
<gene>
    <name evidence="2" type="ORF">HS960_11205</name>
</gene>
<proteinExistence type="predicted"/>
<evidence type="ECO:0000313" key="3">
    <source>
        <dbReference type="Proteomes" id="UP000515450"/>
    </source>
</evidence>
<dbReference type="Proteomes" id="UP000515450">
    <property type="component" value="Chromosome"/>
</dbReference>
<feature type="chain" id="PRO_5028957793" description="WG repeat-containing protein" evidence="1">
    <location>
        <begin position="19"/>
        <end position="259"/>
    </location>
</feature>
<reference evidence="2 3" key="1">
    <citation type="journal article" date="2020" name="G3 (Bethesda)">
        <title>CeMbio - The Caenorhabditis elegans Microbiome Resource.</title>
        <authorList>
            <person name="Dirksen P."/>
            <person name="Assie A."/>
            <person name="Zimmermann J."/>
            <person name="Zhang F."/>
            <person name="Tietje A.M."/>
            <person name="Marsh S.A."/>
            <person name="Felix M.A."/>
            <person name="Shapira M."/>
            <person name="Kaleta C."/>
            <person name="Schulenburg H."/>
            <person name="Samuel B."/>
        </authorList>
    </citation>
    <scope>NUCLEOTIDE SEQUENCE [LARGE SCALE GENOMIC DNA]</scope>
    <source>
        <strain evidence="2 3">BIGb0170</strain>
    </source>
</reference>
<name>A0A7G5E2G5_9SPHI</name>
<sequence>MKNFVLLLLTLLSIPTHAQDKLALTDLVYPDLIPTLMQNGLFGYCDKSLNVKIKVLFEKAELFEADYNFQLFHVNNPEIIKYGTEDYAWVLFNGERYRIDKKGTRVYKYNAADFKTGETTIYLYKNSTVYYSDSIDQNTLFQHIKDNQSGKQIFPEEQSIQEFRIKNKALIEEGVKLIFRPKRKEIPYVDFTSENTLLKGIKNSETNQIIVKAKYANIEELYNNPLREQQYPLFIGYRGDLDKEIYVGLNGTEYYIQKE</sequence>
<evidence type="ECO:0000256" key="1">
    <source>
        <dbReference type="SAM" id="SignalP"/>
    </source>
</evidence>
<keyword evidence="3" id="KW-1185">Reference proteome</keyword>
<feature type="signal peptide" evidence="1">
    <location>
        <begin position="1"/>
        <end position="18"/>
    </location>
</feature>
<dbReference type="AlphaFoldDB" id="A0A7G5E2G5"/>
<evidence type="ECO:0000313" key="2">
    <source>
        <dbReference type="EMBL" id="QMV68190.1"/>
    </source>
</evidence>
<dbReference type="EMBL" id="CP058555">
    <property type="protein sequence ID" value="QMV68190.1"/>
    <property type="molecule type" value="Genomic_DNA"/>
</dbReference>
<protein>
    <recommendedName>
        <fullName evidence="4">WG repeat-containing protein</fullName>
    </recommendedName>
</protein>
<accession>A0A7G5E2G5</accession>
<organism evidence="2 3">
    <name type="scientific">Sphingobacterium paramultivorum</name>
    <dbReference type="NCBI Taxonomy" id="2886510"/>
    <lineage>
        <taxon>Bacteria</taxon>
        <taxon>Pseudomonadati</taxon>
        <taxon>Bacteroidota</taxon>
        <taxon>Sphingobacteriia</taxon>
        <taxon>Sphingobacteriales</taxon>
        <taxon>Sphingobacteriaceae</taxon>
        <taxon>Sphingobacterium</taxon>
    </lineage>
</organism>
<dbReference type="RefSeq" id="WP_182332672.1">
    <property type="nucleotide sequence ID" value="NZ_CP058555.1"/>
</dbReference>
<keyword evidence="1" id="KW-0732">Signal</keyword>